<gene>
    <name evidence="1" type="ORF">VIBR0546_02519</name>
</gene>
<dbReference type="AlphaFoldDB" id="E8LYR0"/>
<reference evidence="1 2" key="1">
    <citation type="journal article" date="2012" name="Int. J. Syst. Evol. Microbiol.">
        <title>Vibrio caribbeanicus sp. nov., isolated from the marine sponge Scleritoderma cyanea.</title>
        <authorList>
            <person name="Hoffmann M."/>
            <person name="Monday S.R."/>
            <person name="Allard M.W."/>
            <person name="Strain E.A."/>
            <person name="Whittaker P."/>
            <person name="Naum M."/>
            <person name="McCarthy P.J."/>
            <person name="Lopez J.V."/>
            <person name="Fischer M."/>
            <person name="Brown E.W."/>
        </authorList>
    </citation>
    <scope>NUCLEOTIDE SEQUENCE [LARGE SCALE GENOMIC DNA]</scope>
    <source>
        <strain evidence="1 2">LMG 20546</strain>
    </source>
</reference>
<name>E8LYR0_9VIBR</name>
<sequence length="50" mass="5728">MKLTDEQIEILLHLVKSEMNNFCGDRGYAELAQIKVTLEQHLAQRGLNSK</sequence>
<comment type="caution">
    <text evidence="1">The sequence shown here is derived from an EMBL/GenBank/DDBJ whole genome shotgun (WGS) entry which is preliminary data.</text>
</comment>
<keyword evidence="2" id="KW-1185">Reference proteome</keyword>
<dbReference type="Proteomes" id="UP000004371">
    <property type="component" value="Unassembled WGS sequence"/>
</dbReference>
<organism evidence="1 2">
    <name type="scientific">Vibrio brasiliensis LMG 20546</name>
    <dbReference type="NCBI Taxonomy" id="945543"/>
    <lineage>
        <taxon>Bacteria</taxon>
        <taxon>Pseudomonadati</taxon>
        <taxon>Pseudomonadota</taxon>
        <taxon>Gammaproteobacteria</taxon>
        <taxon>Vibrionales</taxon>
        <taxon>Vibrionaceae</taxon>
        <taxon>Vibrio</taxon>
        <taxon>Vibrio oreintalis group</taxon>
    </lineage>
</organism>
<evidence type="ECO:0000313" key="1">
    <source>
        <dbReference type="EMBL" id="EGA64174.1"/>
    </source>
</evidence>
<evidence type="ECO:0000313" key="2">
    <source>
        <dbReference type="Proteomes" id="UP000004371"/>
    </source>
</evidence>
<accession>E8LYR0</accession>
<dbReference type="EMBL" id="AEVS01000092">
    <property type="protein sequence ID" value="EGA64174.1"/>
    <property type="molecule type" value="Genomic_DNA"/>
</dbReference>
<proteinExistence type="predicted"/>
<protein>
    <submittedName>
        <fullName evidence="1">Uncharacterized protein</fullName>
    </submittedName>
</protein>